<dbReference type="PROSITE" id="PS51257">
    <property type="entry name" value="PROKAR_LIPOPROTEIN"/>
    <property type="match status" value="1"/>
</dbReference>
<sequence length="700" mass="79937">MRQPLLLVFAITLFTACKTEPPTSINRQAVFDRHNVHITEVDTLASLSLGNGRFAMTMDVTGLQTFPQHYQKGVPLGTMSEWGWHSFPTNETYSIEETLAPITSHGREVPYARQWPAGTRQAEAANYIRQNPHRIHLATIGWHITKADGTKVAISDIQNIDQTLDPWTGELTSRFAVEGVPVEVISFMSQTEDRLGVKVKSNLLKEGRIGLTINYPYPTDKFQDEAVLFDADEPNRLQMTQPDPKQVTIRRQLDTTRYFTQLQSSVAVPVVDATDKGFLLKPEPGQDTWTFDVTFSQEEGAVANKAFEVLQSEAHQALIDYWNTGMMIDFGATKDPRAFEIERRMVLSLYLTKINCGGKTPPQETGLTYNSWYGKPHMEMAWWHGVHFAMWGRPEVLEDHMEWYLRSIGVARQIAERQGFEGVRWQKMTDPWSQETASSVGSYLLWQQPHIITFAELIYNGKPTKEMLEKYDEVVQETAAFMADFAWYDPELKRYILGPGVIAAQERFDPKTTFNPTYELAYWRWALETAQQWRERQGQPRNDKWDKVLNGLSPLPQKDGLYLAAESAPESYDSTYYMTDHPSVLGAYGMLPMTDGLDTAVMHRTFDKIWTDWQWHDTWGWDFPMVAMTATRLGDAEKAVDGLLMPITTNIYLPNGHNYQTDRLRLYLPGNGGVLAALAMMAKQENGWPEGWVVRMVQGE</sequence>
<dbReference type="EMBL" id="CP136051">
    <property type="protein sequence ID" value="WOK05061.1"/>
    <property type="molecule type" value="Genomic_DNA"/>
</dbReference>
<evidence type="ECO:0000313" key="2">
    <source>
        <dbReference type="Proteomes" id="UP001302349"/>
    </source>
</evidence>
<dbReference type="Gene3D" id="1.50.10.10">
    <property type="match status" value="1"/>
</dbReference>
<gene>
    <name evidence="1" type="ORF">RT717_18425</name>
</gene>
<evidence type="ECO:0000313" key="1">
    <source>
        <dbReference type="EMBL" id="WOK05061.1"/>
    </source>
</evidence>
<dbReference type="Proteomes" id="UP001302349">
    <property type="component" value="Chromosome"/>
</dbReference>
<dbReference type="SUPFAM" id="SSF48208">
    <property type="entry name" value="Six-hairpin glycosidases"/>
    <property type="match status" value="1"/>
</dbReference>
<dbReference type="InterPro" id="IPR012341">
    <property type="entry name" value="6hp_glycosidase-like_sf"/>
</dbReference>
<proteinExistence type="predicted"/>
<evidence type="ECO:0008006" key="3">
    <source>
        <dbReference type="Google" id="ProtNLM"/>
    </source>
</evidence>
<organism evidence="1 2">
    <name type="scientific">Imperialibacter roseus</name>
    <dbReference type="NCBI Taxonomy" id="1324217"/>
    <lineage>
        <taxon>Bacteria</taxon>
        <taxon>Pseudomonadati</taxon>
        <taxon>Bacteroidota</taxon>
        <taxon>Cytophagia</taxon>
        <taxon>Cytophagales</taxon>
        <taxon>Flammeovirgaceae</taxon>
        <taxon>Imperialibacter</taxon>
    </lineage>
</organism>
<name>A0ABZ0IMT0_9BACT</name>
<dbReference type="RefSeq" id="WP_317487854.1">
    <property type="nucleotide sequence ID" value="NZ_CP136051.1"/>
</dbReference>
<reference evidence="1 2" key="1">
    <citation type="journal article" date="2023" name="Microbiol. Resour. Announc.">
        <title>Complete Genome Sequence of Imperialibacter roseus strain P4T.</title>
        <authorList>
            <person name="Tizabi D.R."/>
            <person name="Bachvaroff T."/>
            <person name="Hill R.T."/>
        </authorList>
    </citation>
    <scope>NUCLEOTIDE SEQUENCE [LARGE SCALE GENOMIC DNA]</scope>
    <source>
        <strain evidence="1 2">P4T</strain>
    </source>
</reference>
<accession>A0ABZ0IMT0</accession>
<keyword evidence="2" id="KW-1185">Reference proteome</keyword>
<dbReference type="InterPro" id="IPR008928">
    <property type="entry name" value="6-hairpin_glycosidase_sf"/>
</dbReference>
<protein>
    <recommendedName>
        <fullName evidence="3">Glycoside hydrolase family 65</fullName>
    </recommendedName>
</protein>